<dbReference type="InterPro" id="IPR001810">
    <property type="entry name" value="F-box_dom"/>
</dbReference>
<dbReference type="OMA" id="MEMCNPL"/>
<name>W6QTU5_PENRF</name>
<evidence type="ECO:0000313" key="4">
    <source>
        <dbReference type="Proteomes" id="UP000030686"/>
    </source>
</evidence>
<protein>
    <submittedName>
        <fullName evidence="3">F-box domain, cyclin-like</fullName>
    </submittedName>
</protein>
<sequence>MSITILPPEILSHICEYLEPQEWGALRITCHQIHGSTLEAYATRYFNSYATRYFKILSLLLTRESLDNLEDIAESETLRGSVREIRIIPNLFEGWPEKNKERFRSPGLALRQQRSIFRIMRGEKEEPPFNKTEAKAELDALFTSYQAALEEHRAILDSELTAVLEKCLPRLENATTVGLRCYPIEFLLEANYRSFRCLGLRELKNQFNNDDISVHLTFTSFQRKMLSMPLALAFSQMVKAIIKSSHKVRALHTCGNIACGMKLGSIKLSESQYQSLLSLLTDLTTLHMCIRIKDNENDTFDEDAFKHLLSILVTVAPKLKVLTFAQWSPLEELSPLYFQDLSQNIRFSQLEELHLHSIELTVGNLKRFLQTAAPTLRRLSMKNVSLTDAIIGAQDPGPLTEERSSWGSSLSLEVINKIQELWKRSFELLADSPKLQFVQLSSLGYRGREIILQDDLYIERGQPDAQPDSNARRSINWPEICSDPTRGQSSLIDFYFDAGRANISLKRWIMQLRMEMCNPAGLATTQLPGTSGLSFNQDGVGSSTTYQPGEGPDPRRLAEMGALVV</sequence>
<evidence type="ECO:0000313" key="3">
    <source>
        <dbReference type="EMBL" id="CDM37569.1"/>
    </source>
</evidence>
<dbReference type="OrthoDB" id="4326814at2759"/>
<dbReference type="SUPFAM" id="SSF52047">
    <property type="entry name" value="RNI-like"/>
    <property type="match status" value="1"/>
</dbReference>
<dbReference type="PROSITE" id="PS50181">
    <property type="entry name" value="FBOX"/>
    <property type="match status" value="1"/>
</dbReference>
<organism evidence="3 4">
    <name type="scientific">Penicillium roqueforti (strain FM164)</name>
    <dbReference type="NCBI Taxonomy" id="1365484"/>
    <lineage>
        <taxon>Eukaryota</taxon>
        <taxon>Fungi</taxon>
        <taxon>Dikarya</taxon>
        <taxon>Ascomycota</taxon>
        <taxon>Pezizomycotina</taxon>
        <taxon>Eurotiomycetes</taxon>
        <taxon>Eurotiomycetidae</taxon>
        <taxon>Eurotiales</taxon>
        <taxon>Aspergillaceae</taxon>
        <taxon>Penicillium</taxon>
    </lineage>
</organism>
<dbReference type="Proteomes" id="UP000030686">
    <property type="component" value="Unassembled WGS sequence"/>
</dbReference>
<feature type="region of interest" description="Disordered" evidence="1">
    <location>
        <begin position="533"/>
        <end position="555"/>
    </location>
</feature>
<dbReference type="Pfam" id="PF12937">
    <property type="entry name" value="F-box-like"/>
    <property type="match status" value="1"/>
</dbReference>
<feature type="compositionally biased region" description="Polar residues" evidence="1">
    <location>
        <begin position="533"/>
        <end position="547"/>
    </location>
</feature>
<dbReference type="SUPFAM" id="SSF81383">
    <property type="entry name" value="F-box domain"/>
    <property type="match status" value="1"/>
</dbReference>
<reference evidence="3" key="1">
    <citation type="journal article" date="2014" name="Nat. Commun.">
        <title>Multiple recent horizontal transfers of a large genomic region in cheese making fungi.</title>
        <authorList>
            <person name="Cheeseman K."/>
            <person name="Ropars J."/>
            <person name="Renault P."/>
            <person name="Dupont J."/>
            <person name="Gouzy J."/>
            <person name="Branca A."/>
            <person name="Abraham A.L."/>
            <person name="Ceppi M."/>
            <person name="Conseiller E."/>
            <person name="Debuchy R."/>
            <person name="Malagnac F."/>
            <person name="Goarin A."/>
            <person name="Silar P."/>
            <person name="Lacoste S."/>
            <person name="Sallet E."/>
            <person name="Bensimon A."/>
            <person name="Giraud T."/>
            <person name="Brygoo Y."/>
        </authorList>
    </citation>
    <scope>NUCLEOTIDE SEQUENCE [LARGE SCALE GENOMIC DNA]</scope>
    <source>
        <strain evidence="3">FM164</strain>
    </source>
</reference>
<evidence type="ECO:0000256" key="1">
    <source>
        <dbReference type="SAM" id="MobiDB-lite"/>
    </source>
</evidence>
<accession>W6QTU5</accession>
<evidence type="ECO:0000259" key="2">
    <source>
        <dbReference type="PROSITE" id="PS50181"/>
    </source>
</evidence>
<dbReference type="AlphaFoldDB" id="W6QTU5"/>
<dbReference type="EMBL" id="HG792020">
    <property type="protein sequence ID" value="CDM37569.1"/>
    <property type="molecule type" value="Genomic_DNA"/>
</dbReference>
<dbReference type="InterPro" id="IPR036047">
    <property type="entry name" value="F-box-like_dom_sf"/>
</dbReference>
<proteinExistence type="predicted"/>
<dbReference type="Gene3D" id="3.80.10.10">
    <property type="entry name" value="Ribonuclease Inhibitor"/>
    <property type="match status" value="1"/>
</dbReference>
<feature type="domain" description="F-box" evidence="2">
    <location>
        <begin position="1"/>
        <end position="49"/>
    </location>
</feature>
<keyword evidence="4" id="KW-1185">Reference proteome</keyword>
<dbReference type="CDD" id="cd09917">
    <property type="entry name" value="F-box_SF"/>
    <property type="match status" value="1"/>
</dbReference>
<dbReference type="InterPro" id="IPR032675">
    <property type="entry name" value="LRR_dom_sf"/>
</dbReference>
<gene>
    <name evidence="3" type="ORF">PROQFM164_S06g000531</name>
</gene>